<dbReference type="SUPFAM" id="SSF90229">
    <property type="entry name" value="CCCH zinc finger"/>
    <property type="match status" value="1"/>
</dbReference>
<accession>A0AAN7BUG0</accession>
<feature type="compositionally biased region" description="Pro residues" evidence="5">
    <location>
        <begin position="194"/>
        <end position="211"/>
    </location>
</feature>
<dbReference type="Proteomes" id="UP001301958">
    <property type="component" value="Unassembled WGS sequence"/>
</dbReference>
<reference evidence="7" key="1">
    <citation type="journal article" date="2023" name="Mol. Phylogenet. Evol.">
        <title>Genome-scale phylogeny and comparative genomics of the fungal order Sordariales.</title>
        <authorList>
            <person name="Hensen N."/>
            <person name="Bonometti L."/>
            <person name="Westerberg I."/>
            <person name="Brannstrom I.O."/>
            <person name="Guillou S."/>
            <person name="Cros-Aarteil S."/>
            <person name="Calhoun S."/>
            <person name="Haridas S."/>
            <person name="Kuo A."/>
            <person name="Mondo S."/>
            <person name="Pangilinan J."/>
            <person name="Riley R."/>
            <person name="LaButti K."/>
            <person name="Andreopoulos B."/>
            <person name="Lipzen A."/>
            <person name="Chen C."/>
            <person name="Yan M."/>
            <person name="Daum C."/>
            <person name="Ng V."/>
            <person name="Clum A."/>
            <person name="Steindorff A."/>
            <person name="Ohm R.A."/>
            <person name="Martin F."/>
            <person name="Silar P."/>
            <person name="Natvig D.O."/>
            <person name="Lalanne C."/>
            <person name="Gautier V."/>
            <person name="Ament-Velasquez S.L."/>
            <person name="Kruys A."/>
            <person name="Hutchinson M.I."/>
            <person name="Powell A.J."/>
            <person name="Barry K."/>
            <person name="Miller A.N."/>
            <person name="Grigoriev I.V."/>
            <person name="Debuchy R."/>
            <person name="Gladieux P."/>
            <person name="Hiltunen Thoren M."/>
            <person name="Johannesson H."/>
        </authorList>
    </citation>
    <scope>NUCLEOTIDE SEQUENCE</scope>
    <source>
        <strain evidence="7">CBS 990.96</strain>
    </source>
</reference>
<evidence type="ECO:0000256" key="5">
    <source>
        <dbReference type="SAM" id="MobiDB-lite"/>
    </source>
</evidence>
<evidence type="ECO:0000256" key="3">
    <source>
        <dbReference type="ARBA" id="ARBA00022833"/>
    </source>
</evidence>
<name>A0AAN7BUG0_9PEZI</name>
<feature type="compositionally biased region" description="Basic and acidic residues" evidence="5">
    <location>
        <begin position="132"/>
        <end position="142"/>
    </location>
</feature>
<dbReference type="GO" id="GO:0008270">
    <property type="term" value="F:zinc ion binding"/>
    <property type="evidence" value="ECO:0007669"/>
    <property type="project" value="UniProtKB-KW"/>
</dbReference>
<proteinExistence type="predicted"/>
<evidence type="ECO:0000313" key="8">
    <source>
        <dbReference type="Proteomes" id="UP001301958"/>
    </source>
</evidence>
<feature type="zinc finger region" description="C3H1-type" evidence="4">
    <location>
        <begin position="213"/>
        <end position="241"/>
    </location>
</feature>
<keyword evidence="8" id="KW-1185">Reference proteome</keyword>
<evidence type="ECO:0000256" key="4">
    <source>
        <dbReference type="PROSITE-ProRule" id="PRU00723"/>
    </source>
</evidence>
<dbReference type="Pfam" id="PF00642">
    <property type="entry name" value="zf-CCCH"/>
    <property type="match status" value="1"/>
</dbReference>
<feature type="region of interest" description="Disordered" evidence="5">
    <location>
        <begin position="69"/>
        <end position="215"/>
    </location>
</feature>
<feature type="domain" description="C3H1-type" evidence="6">
    <location>
        <begin position="213"/>
        <end position="241"/>
    </location>
</feature>
<dbReference type="EMBL" id="MU865305">
    <property type="protein sequence ID" value="KAK4229770.1"/>
    <property type="molecule type" value="Genomic_DNA"/>
</dbReference>
<sequence>MDCRPRFFLIRKGTPNRIVPLIAVDELPEWINIVGCPRELKREDTKDLYNLGAFSNRSKEPYTVEILRDVAPTPGSIKTRDEDEDKPRIAAQDTETITTQDSPEKEPAITPPPSTPATKPAEIPAPPSPTKQRPEETDVDKKKPAKPLLPTTSQINPIIPAPDNDNNHNSNEQKQQPRLTGLAASKHASSTLPSTPPPLKPLPPSPSPSPISPSTTTYCRHWLNHGTCKYGRACKYKHEIPTSPTVLSALGLKEFPSWFTRQDINNNRVRELSVFVRELLLGGRGRERGGRGGRRRRRVIGRKDRQEEVEEEVLKVAMGRVEADLPIGLKGRENGVVGIGLRKGGEEGEGRLVDV</sequence>
<dbReference type="InterPro" id="IPR000571">
    <property type="entry name" value="Znf_CCCH"/>
</dbReference>
<keyword evidence="3 4" id="KW-0862">Zinc</keyword>
<gene>
    <name evidence="7" type="ORF">QBC38DRAFT_497335</name>
</gene>
<evidence type="ECO:0000259" key="6">
    <source>
        <dbReference type="PROSITE" id="PS50103"/>
    </source>
</evidence>
<evidence type="ECO:0000256" key="2">
    <source>
        <dbReference type="ARBA" id="ARBA00022771"/>
    </source>
</evidence>
<evidence type="ECO:0000313" key="7">
    <source>
        <dbReference type="EMBL" id="KAK4229770.1"/>
    </source>
</evidence>
<keyword evidence="1 4" id="KW-0479">Metal-binding</keyword>
<dbReference type="PROSITE" id="PS50103">
    <property type="entry name" value="ZF_C3H1"/>
    <property type="match status" value="1"/>
</dbReference>
<evidence type="ECO:0000256" key="1">
    <source>
        <dbReference type="ARBA" id="ARBA00022723"/>
    </source>
</evidence>
<organism evidence="7 8">
    <name type="scientific">Podospora fimiseda</name>
    <dbReference type="NCBI Taxonomy" id="252190"/>
    <lineage>
        <taxon>Eukaryota</taxon>
        <taxon>Fungi</taxon>
        <taxon>Dikarya</taxon>
        <taxon>Ascomycota</taxon>
        <taxon>Pezizomycotina</taxon>
        <taxon>Sordariomycetes</taxon>
        <taxon>Sordariomycetidae</taxon>
        <taxon>Sordariales</taxon>
        <taxon>Podosporaceae</taxon>
        <taxon>Podospora</taxon>
    </lineage>
</organism>
<feature type="compositionally biased region" description="Low complexity" evidence="5">
    <location>
        <begin position="146"/>
        <end position="169"/>
    </location>
</feature>
<dbReference type="AlphaFoldDB" id="A0AAN7BUG0"/>
<reference evidence="7" key="2">
    <citation type="submission" date="2023-05" db="EMBL/GenBank/DDBJ databases">
        <authorList>
            <consortium name="Lawrence Berkeley National Laboratory"/>
            <person name="Steindorff A."/>
            <person name="Hensen N."/>
            <person name="Bonometti L."/>
            <person name="Westerberg I."/>
            <person name="Brannstrom I.O."/>
            <person name="Guillou S."/>
            <person name="Cros-Aarteil S."/>
            <person name="Calhoun S."/>
            <person name="Haridas S."/>
            <person name="Kuo A."/>
            <person name="Mondo S."/>
            <person name="Pangilinan J."/>
            <person name="Riley R."/>
            <person name="Labutti K."/>
            <person name="Andreopoulos B."/>
            <person name="Lipzen A."/>
            <person name="Chen C."/>
            <person name="Yanf M."/>
            <person name="Daum C."/>
            <person name="Ng V."/>
            <person name="Clum A."/>
            <person name="Ohm R."/>
            <person name="Martin F."/>
            <person name="Silar P."/>
            <person name="Natvig D."/>
            <person name="Lalanne C."/>
            <person name="Gautier V."/>
            <person name="Ament-Velasquez S.L."/>
            <person name="Kruys A."/>
            <person name="Hutchinson M.I."/>
            <person name="Powell A.J."/>
            <person name="Barry K."/>
            <person name="Miller A.N."/>
            <person name="Grigoriev I.V."/>
            <person name="Debuchy R."/>
            <person name="Gladieux P."/>
            <person name="Thoren M.H."/>
            <person name="Johannesson H."/>
        </authorList>
    </citation>
    <scope>NUCLEOTIDE SEQUENCE</scope>
    <source>
        <strain evidence="7">CBS 990.96</strain>
    </source>
</reference>
<keyword evidence="2 4" id="KW-0863">Zinc-finger</keyword>
<comment type="caution">
    <text evidence="7">The sequence shown here is derived from an EMBL/GenBank/DDBJ whole genome shotgun (WGS) entry which is preliminary data.</text>
</comment>
<feature type="compositionally biased region" description="Basic and acidic residues" evidence="5">
    <location>
        <begin position="78"/>
        <end position="88"/>
    </location>
</feature>
<dbReference type="Gene3D" id="4.10.1000.10">
    <property type="entry name" value="Zinc finger, CCCH-type"/>
    <property type="match status" value="1"/>
</dbReference>
<protein>
    <recommendedName>
        <fullName evidence="6">C3H1-type domain-containing protein</fullName>
    </recommendedName>
</protein>
<dbReference type="InterPro" id="IPR036855">
    <property type="entry name" value="Znf_CCCH_sf"/>
</dbReference>